<evidence type="ECO:0000313" key="3">
    <source>
        <dbReference type="Proteomes" id="UP001500221"/>
    </source>
</evidence>
<dbReference type="EMBL" id="BAABKG010000005">
    <property type="protein sequence ID" value="GAA5153923.1"/>
    <property type="molecule type" value="Genomic_DNA"/>
</dbReference>
<dbReference type="InterPro" id="IPR035959">
    <property type="entry name" value="RutC-like_sf"/>
</dbReference>
<feature type="compositionally biased region" description="Low complexity" evidence="1">
    <location>
        <begin position="112"/>
        <end position="126"/>
    </location>
</feature>
<gene>
    <name evidence="2" type="ORF">GCM10023340_36630</name>
</gene>
<dbReference type="Proteomes" id="UP001500221">
    <property type="component" value="Unassembled WGS sequence"/>
</dbReference>
<sequence>MTTTAQDARQDARQDTAPVDALGRLVHDDDLPAQVALCLRRVEDDLDAAGRGVADLAGLVVLAADVVTAAEAFDVVVERLAELDAHDVTVDLQRVPRLPLPGQLVALRPVPTTRTTHTTQTEQTTHTTKDAP</sequence>
<dbReference type="RefSeq" id="WP_345462050.1">
    <property type="nucleotide sequence ID" value="NZ_BAABKG010000005.1"/>
</dbReference>
<reference evidence="3" key="1">
    <citation type="journal article" date="2019" name="Int. J. Syst. Evol. Microbiol.">
        <title>The Global Catalogue of Microorganisms (GCM) 10K type strain sequencing project: providing services to taxonomists for standard genome sequencing and annotation.</title>
        <authorList>
            <consortium name="The Broad Institute Genomics Platform"/>
            <consortium name="The Broad Institute Genome Sequencing Center for Infectious Disease"/>
            <person name="Wu L."/>
            <person name="Ma J."/>
        </authorList>
    </citation>
    <scope>NUCLEOTIDE SEQUENCE [LARGE SCALE GENOMIC DNA]</scope>
    <source>
        <strain evidence="3">JCM 18459</strain>
    </source>
</reference>
<organism evidence="2 3">
    <name type="scientific">Nocardioides marinquilinus</name>
    <dbReference type="NCBI Taxonomy" id="1210400"/>
    <lineage>
        <taxon>Bacteria</taxon>
        <taxon>Bacillati</taxon>
        <taxon>Actinomycetota</taxon>
        <taxon>Actinomycetes</taxon>
        <taxon>Propionibacteriales</taxon>
        <taxon>Nocardioidaceae</taxon>
        <taxon>Nocardioides</taxon>
    </lineage>
</organism>
<feature type="region of interest" description="Disordered" evidence="1">
    <location>
        <begin position="110"/>
        <end position="132"/>
    </location>
</feature>
<name>A0ABP9Q029_9ACTN</name>
<proteinExistence type="predicted"/>
<accession>A0ABP9Q029</accession>
<keyword evidence="3" id="KW-1185">Reference proteome</keyword>
<evidence type="ECO:0000256" key="1">
    <source>
        <dbReference type="SAM" id="MobiDB-lite"/>
    </source>
</evidence>
<dbReference type="SUPFAM" id="SSF55298">
    <property type="entry name" value="YjgF-like"/>
    <property type="match status" value="1"/>
</dbReference>
<comment type="caution">
    <text evidence="2">The sequence shown here is derived from an EMBL/GenBank/DDBJ whole genome shotgun (WGS) entry which is preliminary data.</text>
</comment>
<protein>
    <submittedName>
        <fullName evidence="2">Uncharacterized protein</fullName>
    </submittedName>
</protein>
<evidence type="ECO:0000313" key="2">
    <source>
        <dbReference type="EMBL" id="GAA5153923.1"/>
    </source>
</evidence>